<evidence type="ECO:0000313" key="3">
    <source>
        <dbReference type="Proteomes" id="UP000228900"/>
    </source>
</evidence>
<dbReference type="Proteomes" id="UP000228900">
    <property type="component" value="Unassembled WGS sequence"/>
</dbReference>
<accession>A0A2M6WNV7</accession>
<reference evidence="3" key="1">
    <citation type="submission" date="2017-09" db="EMBL/GenBank/DDBJ databases">
        <title>Depth-based differentiation of microbial function through sediment-hosted aquifers and enrichment of novel symbionts in the deep terrestrial subsurface.</title>
        <authorList>
            <person name="Probst A.J."/>
            <person name="Ladd B."/>
            <person name="Jarett J.K."/>
            <person name="Geller-Mcgrath D.E."/>
            <person name="Sieber C.M.K."/>
            <person name="Emerson J.B."/>
            <person name="Anantharaman K."/>
            <person name="Thomas B.C."/>
            <person name="Malmstrom R."/>
            <person name="Stieglmeier M."/>
            <person name="Klingl A."/>
            <person name="Woyke T."/>
            <person name="Ryan C.M."/>
            <person name="Banfield J.F."/>
        </authorList>
    </citation>
    <scope>NUCLEOTIDE SEQUENCE [LARGE SCALE GENOMIC DNA]</scope>
</reference>
<dbReference type="GO" id="GO:0016758">
    <property type="term" value="F:hexosyltransferase activity"/>
    <property type="evidence" value="ECO:0007669"/>
    <property type="project" value="TreeGrafter"/>
</dbReference>
<dbReference type="PANTHER" id="PTHR45947">
    <property type="entry name" value="SULFOQUINOVOSYL TRANSFERASE SQD2"/>
    <property type="match status" value="1"/>
</dbReference>
<dbReference type="EMBL" id="PFAQ01000047">
    <property type="protein sequence ID" value="PIT94479.1"/>
    <property type="molecule type" value="Genomic_DNA"/>
</dbReference>
<dbReference type="CDD" id="cd03801">
    <property type="entry name" value="GT4_PimA-like"/>
    <property type="match status" value="1"/>
</dbReference>
<dbReference type="SUPFAM" id="SSF53756">
    <property type="entry name" value="UDP-Glycosyltransferase/glycogen phosphorylase"/>
    <property type="match status" value="1"/>
</dbReference>
<feature type="domain" description="Glycosyl transferase family 1" evidence="1">
    <location>
        <begin position="165"/>
        <end position="331"/>
    </location>
</feature>
<gene>
    <name evidence="2" type="ORF">COT98_03475</name>
</gene>
<organism evidence="2 3">
    <name type="scientific">Candidatus Falkowbacteria bacterium CG10_big_fil_rev_8_21_14_0_10_39_9</name>
    <dbReference type="NCBI Taxonomy" id="1974566"/>
    <lineage>
        <taxon>Bacteria</taxon>
        <taxon>Candidatus Falkowiibacteriota</taxon>
    </lineage>
</organism>
<proteinExistence type="predicted"/>
<protein>
    <recommendedName>
        <fullName evidence="1">Glycosyl transferase family 1 domain-containing protein</fullName>
    </recommendedName>
</protein>
<sequence length="355" mass="39422">MKTLLFTMEYPPFNGGVANYYSNLVKHWPEPNGLRVLFKKYPASPAQYLLGFRDLSSIVSRAGIDHIIVGQILPLGAIVYIFNLIFHKPYTIVLHGLDLSLALSSGRKRWLVKKILGNSQKIICANNYVAKLVNDFSANLAVKIAVVNPGVEKVAVVSAARVLELKQQYNLEGQKVILTMGRLVKRKGVDTMLSVLASLDKDKISNWRYVVLGAGPDEAYLKRLCQENGLDNLVIFIGETSEIDKWSWLDICTLLAMPTRNIAGDFEGFGIVYLEANLMGKPVLATASGGVSDAVLHGVSGLLVEESNLALNLEKLMGNEELGEYLGQKGRWRAQTEFNWLTQAQRFYSNINFNL</sequence>
<dbReference type="Gene3D" id="3.40.50.2000">
    <property type="entry name" value="Glycogen Phosphorylase B"/>
    <property type="match status" value="2"/>
</dbReference>
<evidence type="ECO:0000313" key="2">
    <source>
        <dbReference type="EMBL" id="PIT94479.1"/>
    </source>
</evidence>
<name>A0A2M6WNV7_9BACT</name>
<evidence type="ECO:0000259" key="1">
    <source>
        <dbReference type="Pfam" id="PF00534"/>
    </source>
</evidence>
<dbReference type="InterPro" id="IPR050194">
    <property type="entry name" value="Glycosyltransferase_grp1"/>
</dbReference>
<dbReference type="AlphaFoldDB" id="A0A2M6WNV7"/>
<comment type="caution">
    <text evidence="2">The sequence shown here is derived from an EMBL/GenBank/DDBJ whole genome shotgun (WGS) entry which is preliminary data.</text>
</comment>
<dbReference type="Pfam" id="PF00534">
    <property type="entry name" value="Glycos_transf_1"/>
    <property type="match status" value="1"/>
</dbReference>
<dbReference type="PANTHER" id="PTHR45947:SF3">
    <property type="entry name" value="SULFOQUINOVOSYL TRANSFERASE SQD2"/>
    <property type="match status" value="1"/>
</dbReference>
<dbReference type="InterPro" id="IPR001296">
    <property type="entry name" value="Glyco_trans_1"/>
</dbReference>